<gene>
    <name evidence="2" type="ORF">ALOHA_HF4000005K23ctg1g10</name>
</gene>
<reference evidence="2" key="1">
    <citation type="journal article" date="2008" name="ISME J.">
        <title>Genomic patterns of recombination, clonal divergence and environment in marine microbial populations.</title>
        <authorList>
            <person name="Konstantinidis K.T."/>
            <person name="Delong E.F."/>
        </authorList>
    </citation>
    <scope>NUCLEOTIDE SEQUENCE</scope>
</reference>
<protein>
    <submittedName>
        <fullName evidence="2">Uncharacterized protein</fullName>
    </submittedName>
</protein>
<dbReference type="EMBL" id="EU016567">
    <property type="protein sequence ID" value="ABZ06123.1"/>
    <property type="molecule type" value="Genomic_DNA"/>
</dbReference>
<accession>B3T0L4</accession>
<dbReference type="AlphaFoldDB" id="B3T0L4"/>
<evidence type="ECO:0000256" key="1">
    <source>
        <dbReference type="SAM" id="Coils"/>
    </source>
</evidence>
<evidence type="ECO:0000313" key="2">
    <source>
        <dbReference type="EMBL" id="ABZ06123.1"/>
    </source>
</evidence>
<proteinExistence type="predicted"/>
<sequence length="82" mass="9866">MQIRRSFHKPIYKSFIAKSDAQRWSRETERLIEVGEFLDTIEANKTTLRKLLERYERECQQKKELKKGDIDYGKIKSKNSET</sequence>
<feature type="coiled-coil region" evidence="1">
    <location>
        <begin position="38"/>
        <end position="68"/>
    </location>
</feature>
<name>B3T0L4_9ZZZZ</name>
<keyword evidence="1" id="KW-0175">Coiled coil</keyword>
<organism evidence="2">
    <name type="scientific">uncultured marine microorganism HF4000_005K23</name>
    <dbReference type="NCBI Taxonomy" id="455508"/>
    <lineage>
        <taxon>unclassified sequences</taxon>
        <taxon>environmental samples</taxon>
    </lineage>
</organism>